<evidence type="ECO:0000256" key="13">
    <source>
        <dbReference type="SAM" id="SignalP"/>
    </source>
</evidence>
<keyword evidence="7" id="KW-0186">Copper</keyword>
<comment type="similarity">
    <text evidence="11">Belongs to the polysaccharide monooxygenase AA14 family.</text>
</comment>
<evidence type="ECO:0000256" key="9">
    <source>
        <dbReference type="ARBA" id="ARBA00023157"/>
    </source>
</evidence>
<keyword evidence="10" id="KW-0325">Glycoprotein</keyword>
<evidence type="ECO:0000313" key="15">
    <source>
        <dbReference type="Proteomes" id="UP001295794"/>
    </source>
</evidence>
<feature type="signal peptide" evidence="13">
    <location>
        <begin position="1"/>
        <end position="28"/>
    </location>
</feature>
<evidence type="ECO:0000256" key="3">
    <source>
        <dbReference type="ARBA" id="ARBA00022525"/>
    </source>
</evidence>
<comment type="caution">
    <text evidence="14">The sequence shown here is derived from an EMBL/GenBank/DDBJ whole genome shotgun (WGS) entry which is preliminary data.</text>
</comment>
<keyword evidence="4" id="KW-0479">Metal-binding</keyword>
<dbReference type="Proteomes" id="UP001295794">
    <property type="component" value="Unassembled WGS sequence"/>
</dbReference>
<evidence type="ECO:0000256" key="11">
    <source>
        <dbReference type="ARBA" id="ARBA00046340"/>
    </source>
</evidence>
<keyword evidence="8" id="KW-0503">Monooxygenase</keyword>
<sequence length="392" mass="41998">MPAPSTARRRTILPLLLSLAALLNGAHAHVAAWHKGMYCLNGTQPGVDDQNTNDIVNPLFNLTKTDWWFHHYDGCDQLPPADGDFLDLPANGEFTVELAVNRAFTTLSFGGANVGVFPDGQNYTNGLGGLDCISDPNIHTQNQSMAAGSAFAISYTSNLQDVTSENLVVFTTLYHTPWHRLATYQVPNLPACPDAGCMCAVRRISRLWSHIRRLKTRSGAGSQTGVENRTSTCKARRPSIPNRPLINYTLRTNAGFRCRVTGSTGSAAVAPGVPATWCQDNPGSCTSGARQMIYWNQLDGNNIEVDGLDLAGQPRSPAYNQVLGFVEGRQTDIFLKDGTASPTSVAGGATPTLTGEPAGPTQGGGAHSTYGAMTSQLWWFMSGVAFVGYVCL</sequence>
<dbReference type="GO" id="GO:0046872">
    <property type="term" value="F:metal ion binding"/>
    <property type="evidence" value="ECO:0007669"/>
    <property type="project" value="UniProtKB-KW"/>
</dbReference>
<evidence type="ECO:0000256" key="6">
    <source>
        <dbReference type="ARBA" id="ARBA00023002"/>
    </source>
</evidence>
<protein>
    <submittedName>
        <fullName evidence="14">Uncharacterized protein</fullName>
    </submittedName>
</protein>
<evidence type="ECO:0000256" key="2">
    <source>
        <dbReference type="ARBA" id="ARBA00004613"/>
    </source>
</evidence>
<dbReference type="EMBL" id="CAVNYO010000174">
    <property type="protein sequence ID" value="CAK5271662.1"/>
    <property type="molecule type" value="Genomic_DNA"/>
</dbReference>
<evidence type="ECO:0000313" key="14">
    <source>
        <dbReference type="EMBL" id="CAK5271662.1"/>
    </source>
</evidence>
<name>A0AAD2K066_9AGAR</name>
<evidence type="ECO:0000256" key="12">
    <source>
        <dbReference type="SAM" id="MobiDB-lite"/>
    </source>
</evidence>
<evidence type="ECO:0000256" key="1">
    <source>
        <dbReference type="ARBA" id="ARBA00001973"/>
    </source>
</evidence>
<gene>
    <name evidence="14" type="ORF">MYCIT1_LOCUS16877</name>
</gene>
<feature type="chain" id="PRO_5041991629" evidence="13">
    <location>
        <begin position="29"/>
        <end position="392"/>
    </location>
</feature>
<evidence type="ECO:0000256" key="4">
    <source>
        <dbReference type="ARBA" id="ARBA00022723"/>
    </source>
</evidence>
<evidence type="ECO:0000256" key="8">
    <source>
        <dbReference type="ARBA" id="ARBA00023033"/>
    </source>
</evidence>
<organism evidence="14 15">
    <name type="scientific">Mycena citricolor</name>
    <dbReference type="NCBI Taxonomy" id="2018698"/>
    <lineage>
        <taxon>Eukaryota</taxon>
        <taxon>Fungi</taxon>
        <taxon>Dikarya</taxon>
        <taxon>Basidiomycota</taxon>
        <taxon>Agaricomycotina</taxon>
        <taxon>Agaricomycetes</taxon>
        <taxon>Agaricomycetidae</taxon>
        <taxon>Agaricales</taxon>
        <taxon>Marasmiineae</taxon>
        <taxon>Mycenaceae</taxon>
        <taxon>Mycena</taxon>
    </lineage>
</organism>
<evidence type="ECO:0000256" key="7">
    <source>
        <dbReference type="ARBA" id="ARBA00023008"/>
    </source>
</evidence>
<dbReference type="GO" id="GO:0004497">
    <property type="term" value="F:monooxygenase activity"/>
    <property type="evidence" value="ECO:0007669"/>
    <property type="project" value="UniProtKB-KW"/>
</dbReference>
<evidence type="ECO:0000256" key="5">
    <source>
        <dbReference type="ARBA" id="ARBA00022729"/>
    </source>
</evidence>
<comment type="cofactor">
    <cofactor evidence="1">
        <name>Cu(2+)</name>
        <dbReference type="ChEBI" id="CHEBI:29036"/>
    </cofactor>
</comment>
<evidence type="ECO:0000256" key="10">
    <source>
        <dbReference type="ARBA" id="ARBA00023180"/>
    </source>
</evidence>
<keyword evidence="9" id="KW-1015">Disulfide bond</keyword>
<reference evidence="14" key="1">
    <citation type="submission" date="2023-11" db="EMBL/GenBank/DDBJ databases">
        <authorList>
            <person name="De Vega J J."/>
            <person name="De Vega J J."/>
        </authorList>
    </citation>
    <scope>NUCLEOTIDE SEQUENCE</scope>
</reference>
<feature type="region of interest" description="Disordered" evidence="12">
    <location>
        <begin position="340"/>
        <end position="366"/>
    </location>
</feature>
<dbReference type="Pfam" id="PF22810">
    <property type="entry name" value="LPMO_AA14"/>
    <property type="match status" value="2"/>
</dbReference>
<proteinExistence type="inferred from homology"/>
<keyword evidence="15" id="KW-1185">Reference proteome</keyword>
<comment type="subcellular location">
    <subcellularLocation>
        <location evidence="2">Secreted</location>
    </subcellularLocation>
</comment>
<accession>A0AAD2K066</accession>
<keyword evidence="5 13" id="KW-0732">Signal</keyword>
<dbReference type="AlphaFoldDB" id="A0AAD2K066"/>
<dbReference type="GO" id="GO:0005576">
    <property type="term" value="C:extracellular region"/>
    <property type="evidence" value="ECO:0007669"/>
    <property type="project" value="UniProtKB-SubCell"/>
</dbReference>
<keyword evidence="3" id="KW-0964">Secreted</keyword>
<keyword evidence="6" id="KW-0560">Oxidoreductase</keyword>
<dbReference type="InterPro" id="IPR054497">
    <property type="entry name" value="LPMO_AA14"/>
</dbReference>